<dbReference type="PROSITE" id="PS50035">
    <property type="entry name" value="PLD"/>
    <property type="match status" value="2"/>
</dbReference>
<dbReference type="PANTHER" id="PTHR21248:SF12">
    <property type="entry name" value="CARDIOLIPIN SYNTHASE C"/>
    <property type="match status" value="1"/>
</dbReference>
<gene>
    <name evidence="4" type="ORF">SOO65_12475</name>
</gene>
<dbReference type="Proteomes" id="UP001324634">
    <property type="component" value="Chromosome"/>
</dbReference>
<protein>
    <submittedName>
        <fullName evidence="4">Phospholipase D family protein</fullName>
    </submittedName>
</protein>
<feature type="domain" description="PLD phosphodiesterase" evidence="3">
    <location>
        <begin position="167"/>
        <end position="194"/>
    </location>
</feature>
<reference evidence="4 5" key="1">
    <citation type="submission" date="2023-11" db="EMBL/GenBank/DDBJ databases">
        <title>Peredibacter starrii A3.12.</title>
        <authorList>
            <person name="Mitchell R.J."/>
        </authorList>
    </citation>
    <scope>NUCLEOTIDE SEQUENCE [LARGE SCALE GENOMIC DNA]</scope>
    <source>
        <strain evidence="4 5">A3.12</strain>
    </source>
</reference>
<feature type="signal peptide" evidence="2">
    <location>
        <begin position="1"/>
        <end position="19"/>
    </location>
</feature>
<evidence type="ECO:0000256" key="2">
    <source>
        <dbReference type="SAM" id="SignalP"/>
    </source>
</evidence>
<dbReference type="RefSeq" id="WP_321390326.1">
    <property type="nucleotide sequence ID" value="NZ_CP139487.1"/>
</dbReference>
<feature type="chain" id="PRO_5043780300" evidence="2">
    <location>
        <begin position="20"/>
        <end position="528"/>
    </location>
</feature>
<feature type="region of interest" description="Disordered" evidence="1">
    <location>
        <begin position="231"/>
        <end position="250"/>
    </location>
</feature>
<evidence type="ECO:0000259" key="3">
    <source>
        <dbReference type="PROSITE" id="PS50035"/>
    </source>
</evidence>
<organism evidence="4 5">
    <name type="scientific">Peredibacter starrii</name>
    <dbReference type="NCBI Taxonomy" id="28202"/>
    <lineage>
        <taxon>Bacteria</taxon>
        <taxon>Pseudomonadati</taxon>
        <taxon>Bdellovibrionota</taxon>
        <taxon>Bacteriovoracia</taxon>
        <taxon>Bacteriovoracales</taxon>
        <taxon>Bacteriovoracaceae</taxon>
        <taxon>Peredibacter</taxon>
    </lineage>
</organism>
<proteinExistence type="predicted"/>
<dbReference type="SUPFAM" id="SSF56024">
    <property type="entry name" value="Phospholipase D/nuclease"/>
    <property type="match status" value="2"/>
</dbReference>
<evidence type="ECO:0000256" key="1">
    <source>
        <dbReference type="SAM" id="MobiDB-lite"/>
    </source>
</evidence>
<dbReference type="GO" id="GO:0030572">
    <property type="term" value="F:phosphatidyltransferase activity"/>
    <property type="evidence" value="ECO:0007669"/>
    <property type="project" value="UniProtKB-ARBA"/>
</dbReference>
<accession>A0AAX4HKG0</accession>
<dbReference type="InterPro" id="IPR025202">
    <property type="entry name" value="PLD-like_dom"/>
</dbReference>
<evidence type="ECO:0000313" key="5">
    <source>
        <dbReference type="Proteomes" id="UP001324634"/>
    </source>
</evidence>
<dbReference type="Pfam" id="PF13091">
    <property type="entry name" value="PLDc_2"/>
    <property type="match status" value="2"/>
</dbReference>
<dbReference type="AlphaFoldDB" id="A0AAX4HKG0"/>
<dbReference type="PANTHER" id="PTHR21248">
    <property type="entry name" value="CARDIOLIPIN SYNTHASE"/>
    <property type="match status" value="1"/>
</dbReference>
<evidence type="ECO:0000313" key="4">
    <source>
        <dbReference type="EMBL" id="WPU63504.1"/>
    </source>
</evidence>
<sequence>MKFSLSLLTLALVACTAFAQNDIQVVELPEQTPVATVDLTQPQVPEEAPISAIQTPDVPPYRVHSKEKHQMRVINSGMGSLYARIDMIRRAEKTIDLESYIFNDDKAGKIILKELAAAAKRGVKVRLLVDKFFGVFKMDEFYAQELKKKGIDIRYYNTYPIVALSTFQSRNHRKLMVTDGKEAITGGRNIADEYFDLSDKYNFLDRDVTVEGDVVKTMDESFEKYWNSDLTAEPNAPREPRESDYEDNNNVNYRMDLNRYKGNLARASKLFDEDPEHDRILKFMEEDGKQMFLSHEKRDCPEVAFATDKEGGGFFARLKRGNYDQEYRHLRREIMSWMDQKAKDEVIFDTPYFLSNKVSDKISQFLQETRTKIKVMTNSLASSDAVPVVTVFSDHVTNYTSYPDFQAYVYKGNFTNETKLIDDKVKDATWGTHSKTTVFSDESFMVGSFNMDNRSSYYNSELAVFCAGSKELTKDVKDNIELRMGNSHKLDANGDMEVCEDEALSISPLKKALYWLLKVPSHLMQHLL</sequence>
<dbReference type="InterPro" id="IPR001736">
    <property type="entry name" value="PLipase_D/transphosphatidylase"/>
</dbReference>
<dbReference type="KEGG" id="psti:SOO65_12475"/>
<dbReference type="EMBL" id="CP139487">
    <property type="protein sequence ID" value="WPU63504.1"/>
    <property type="molecule type" value="Genomic_DNA"/>
</dbReference>
<feature type="domain" description="PLD phosphodiesterase" evidence="3">
    <location>
        <begin position="428"/>
        <end position="455"/>
    </location>
</feature>
<dbReference type="SMART" id="SM00155">
    <property type="entry name" value="PLDc"/>
    <property type="match status" value="2"/>
</dbReference>
<dbReference type="Gene3D" id="3.30.870.10">
    <property type="entry name" value="Endonuclease Chain A"/>
    <property type="match status" value="2"/>
</dbReference>
<keyword evidence="5" id="KW-1185">Reference proteome</keyword>
<name>A0AAX4HKG0_9BACT</name>
<dbReference type="GO" id="GO:0032049">
    <property type="term" value="P:cardiolipin biosynthetic process"/>
    <property type="evidence" value="ECO:0007669"/>
    <property type="project" value="UniProtKB-ARBA"/>
</dbReference>
<keyword evidence="2" id="KW-0732">Signal</keyword>
<dbReference type="PROSITE" id="PS51257">
    <property type="entry name" value="PROKAR_LIPOPROTEIN"/>
    <property type="match status" value="1"/>
</dbReference>
<dbReference type="CDD" id="cd09111">
    <property type="entry name" value="PLDc_ymdC_like_1"/>
    <property type="match status" value="1"/>
</dbReference>